<sequence>MTDLARKLQRVYVLLDDGERRALTTQQVTTTQYAMLRTLADGPPEGLPVSRLAERMLCTRGNISRVVVRLENAGLVRTGSHGEDQRLVLVRLTDQGHTALRRAREAVAAADRRRFAGLDTDELRTLSILVDRLTTTLAADLDR</sequence>
<gene>
    <name evidence="5" type="ORF">AUCHE_08_01450</name>
</gene>
<dbReference type="GO" id="GO:0003677">
    <property type="term" value="F:DNA binding"/>
    <property type="evidence" value="ECO:0007669"/>
    <property type="project" value="UniProtKB-KW"/>
</dbReference>
<dbReference type="SUPFAM" id="SSF46785">
    <property type="entry name" value="Winged helix' DNA-binding domain"/>
    <property type="match status" value="1"/>
</dbReference>
<accession>K6W7U1</accession>
<evidence type="ECO:0000256" key="2">
    <source>
        <dbReference type="ARBA" id="ARBA00023125"/>
    </source>
</evidence>
<evidence type="ECO:0000313" key="6">
    <source>
        <dbReference type="Proteomes" id="UP000008495"/>
    </source>
</evidence>
<dbReference type="Pfam" id="PF12802">
    <property type="entry name" value="MarR_2"/>
    <property type="match status" value="1"/>
</dbReference>
<keyword evidence="6" id="KW-1185">Reference proteome</keyword>
<dbReference type="PANTHER" id="PTHR33164:SF43">
    <property type="entry name" value="HTH-TYPE TRANSCRIPTIONAL REPRESSOR YETL"/>
    <property type="match status" value="1"/>
</dbReference>
<dbReference type="InterPro" id="IPR036388">
    <property type="entry name" value="WH-like_DNA-bd_sf"/>
</dbReference>
<keyword evidence="1" id="KW-0805">Transcription regulation</keyword>
<dbReference type="PROSITE" id="PS50995">
    <property type="entry name" value="HTH_MARR_2"/>
    <property type="match status" value="1"/>
</dbReference>
<dbReference type="PANTHER" id="PTHR33164">
    <property type="entry name" value="TRANSCRIPTIONAL REGULATOR, MARR FAMILY"/>
    <property type="match status" value="1"/>
</dbReference>
<dbReference type="eggNOG" id="COG1846">
    <property type="taxonomic scope" value="Bacteria"/>
</dbReference>
<evidence type="ECO:0000256" key="1">
    <source>
        <dbReference type="ARBA" id="ARBA00023015"/>
    </source>
</evidence>
<dbReference type="Proteomes" id="UP000008495">
    <property type="component" value="Unassembled WGS sequence"/>
</dbReference>
<reference evidence="5 6" key="1">
    <citation type="submission" date="2012-08" db="EMBL/GenBank/DDBJ databases">
        <title>Whole genome shotgun sequence of Austwickia chelonae NBRC 105200.</title>
        <authorList>
            <person name="Yoshida I."/>
            <person name="Hosoyama A."/>
            <person name="Tsuchikane K."/>
            <person name="Katsumata H."/>
            <person name="Ando Y."/>
            <person name="Ohji S."/>
            <person name="Hamada M."/>
            <person name="Tamura T."/>
            <person name="Yamazoe A."/>
            <person name="Yamazaki S."/>
            <person name="Fujita N."/>
        </authorList>
    </citation>
    <scope>NUCLEOTIDE SEQUENCE [LARGE SCALE GENOMIC DNA]</scope>
    <source>
        <strain evidence="5 6">NBRC 105200</strain>
    </source>
</reference>
<name>K6W7U1_9MICO</name>
<dbReference type="STRING" id="100225.SAMN05421595_0413"/>
<dbReference type="RefSeq" id="WP_006502654.1">
    <property type="nucleotide sequence ID" value="NZ_BAGZ01000008.1"/>
</dbReference>
<evidence type="ECO:0000259" key="4">
    <source>
        <dbReference type="PROSITE" id="PS50995"/>
    </source>
</evidence>
<dbReference type="PRINTS" id="PR00598">
    <property type="entry name" value="HTHMARR"/>
</dbReference>
<dbReference type="SMART" id="SM00347">
    <property type="entry name" value="HTH_MARR"/>
    <property type="match status" value="1"/>
</dbReference>
<evidence type="ECO:0000256" key="3">
    <source>
        <dbReference type="ARBA" id="ARBA00023163"/>
    </source>
</evidence>
<dbReference type="PROSITE" id="PS01117">
    <property type="entry name" value="HTH_MARR_1"/>
    <property type="match status" value="1"/>
</dbReference>
<dbReference type="InterPro" id="IPR039422">
    <property type="entry name" value="MarR/SlyA-like"/>
</dbReference>
<dbReference type="Gene3D" id="1.10.10.10">
    <property type="entry name" value="Winged helix-like DNA-binding domain superfamily/Winged helix DNA-binding domain"/>
    <property type="match status" value="1"/>
</dbReference>
<keyword evidence="2" id="KW-0238">DNA-binding</keyword>
<dbReference type="InterPro" id="IPR023187">
    <property type="entry name" value="Tscrpt_reg_MarR-type_CS"/>
</dbReference>
<dbReference type="AlphaFoldDB" id="K6W7U1"/>
<dbReference type="GO" id="GO:0003700">
    <property type="term" value="F:DNA-binding transcription factor activity"/>
    <property type="evidence" value="ECO:0007669"/>
    <property type="project" value="InterPro"/>
</dbReference>
<proteinExistence type="predicted"/>
<evidence type="ECO:0000313" key="5">
    <source>
        <dbReference type="EMBL" id="GAB77902.1"/>
    </source>
</evidence>
<keyword evidence="3" id="KW-0804">Transcription</keyword>
<dbReference type="InterPro" id="IPR036390">
    <property type="entry name" value="WH_DNA-bd_sf"/>
</dbReference>
<dbReference type="EMBL" id="BAGZ01000008">
    <property type="protein sequence ID" value="GAB77902.1"/>
    <property type="molecule type" value="Genomic_DNA"/>
</dbReference>
<dbReference type="GO" id="GO:0006950">
    <property type="term" value="P:response to stress"/>
    <property type="evidence" value="ECO:0007669"/>
    <property type="project" value="TreeGrafter"/>
</dbReference>
<feature type="domain" description="HTH marR-type" evidence="4">
    <location>
        <begin position="1"/>
        <end position="135"/>
    </location>
</feature>
<organism evidence="5 6">
    <name type="scientific">Austwickia chelonae NBRC 105200</name>
    <dbReference type="NCBI Taxonomy" id="1184607"/>
    <lineage>
        <taxon>Bacteria</taxon>
        <taxon>Bacillati</taxon>
        <taxon>Actinomycetota</taxon>
        <taxon>Actinomycetes</taxon>
        <taxon>Micrococcales</taxon>
        <taxon>Dermatophilaceae</taxon>
        <taxon>Austwickia</taxon>
    </lineage>
</organism>
<protein>
    <submittedName>
        <fullName evidence="5">Putative transcriptional regulator</fullName>
    </submittedName>
</protein>
<comment type="caution">
    <text evidence="5">The sequence shown here is derived from an EMBL/GenBank/DDBJ whole genome shotgun (WGS) entry which is preliminary data.</text>
</comment>
<dbReference type="InterPro" id="IPR000835">
    <property type="entry name" value="HTH_MarR-typ"/>
</dbReference>